<evidence type="ECO:0000313" key="2">
    <source>
        <dbReference type="Proteomes" id="UP000605361"/>
    </source>
</evidence>
<dbReference type="Proteomes" id="UP000605361">
    <property type="component" value="Unassembled WGS sequence"/>
</dbReference>
<proteinExistence type="predicted"/>
<dbReference type="SUPFAM" id="SSF54909">
    <property type="entry name" value="Dimeric alpha+beta barrel"/>
    <property type="match status" value="1"/>
</dbReference>
<dbReference type="EMBL" id="JADOGI010000017">
    <property type="protein sequence ID" value="MBF8185746.1"/>
    <property type="molecule type" value="Genomic_DNA"/>
</dbReference>
<sequence length="90" mass="10067">MQYLLVRQRFTDYDVWRKAFDSLADMRAAAGMRTTLVSVNAQESDEAVVLFECADAEAMRHHFASDALKEAHQRAGVVPGTNQVTALLPR</sequence>
<name>A0A931A3X4_9ACTN</name>
<dbReference type="RefSeq" id="WP_195894722.1">
    <property type="nucleotide sequence ID" value="NZ_JADOGI010000017.1"/>
</dbReference>
<gene>
    <name evidence="1" type="ORF">ITP53_08330</name>
</gene>
<dbReference type="AlphaFoldDB" id="A0A931A3X4"/>
<evidence type="ECO:0000313" key="1">
    <source>
        <dbReference type="EMBL" id="MBF8185746.1"/>
    </source>
</evidence>
<accession>A0A931A3X4</accession>
<evidence type="ECO:0008006" key="3">
    <source>
        <dbReference type="Google" id="ProtNLM"/>
    </source>
</evidence>
<dbReference type="InterPro" id="IPR011008">
    <property type="entry name" value="Dimeric_a/b-barrel"/>
</dbReference>
<reference evidence="1" key="1">
    <citation type="submission" date="2020-11" db="EMBL/GenBank/DDBJ databases">
        <title>Whole-genome analyses of Nonomuraea sp. K274.</title>
        <authorList>
            <person name="Veyisoglu A."/>
        </authorList>
    </citation>
    <scope>NUCLEOTIDE SEQUENCE</scope>
    <source>
        <strain evidence="1">K274</strain>
    </source>
</reference>
<comment type="caution">
    <text evidence="1">The sequence shown here is derived from an EMBL/GenBank/DDBJ whole genome shotgun (WGS) entry which is preliminary data.</text>
</comment>
<protein>
    <recommendedName>
        <fullName evidence="3">ABM domain-containing protein</fullName>
    </recommendedName>
</protein>
<keyword evidence="2" id="KW-1185">Reference proteome</keyword>
<organism evidence="1 2">
    <name type="scientific">Nonomuraea cypriaca</name>
    <dbReference type="NCBI Taxonomy" id="1187855"/>
    <lineage>
        <taxon>Bacteria</taxon>
        <taxon>Bacillati</taxon>
        <taxon>Actinomycetota</taxon>
        <taxon>Actinomycetes</taxon>
        <taxon>Streptosporangiales</taxon>
        <taxon>Streptosporangiaceae</taxon>
        <taxon>Nonomuraea</taxon>
    </lineage>
</organism>